<evidence type="ECO:0000256" key="1">
    <source>
        <dbReference type="SAM" id="Phobius"/>
    </source>
</evidence>
<reference evidence="2 3" key="1">
    <citation type="journal article" date="2009" name="PLoS ONE">
        <title>Methylobacterium genome sequences: a reference blueprint to investigate microbial metabolism of C1 compounds from natural and industrial sources.</title>
        <authorList>
            <person name="Vuilleumier S."/>
            <person name="Chistoserdova L."/>
            <person name="Lee M.-C."/>
            <person name="Bringel F."/>
            <person name="Lajus A."/>
            <person name="Zhou Y."/>
            <person name="Gourion B."/>
            <person name="Barbe V."/>
            <person name="Chang J."/>
            <person name="Cruveiller S."/>
            <person name="Dossat C."/>
            <person name="Gillett W."/>
            <person name="Gruffaz C."/>
            <person name="Haugen E."/>
            <person name="Hourcade E."/>
            <person name="Levy R."/>
            <person name="Mangenot S."/>
            <person name="Muller E."/>
            <person name="Nadalig T."/>
            <person name="Pagni M."/>
            <person name="Penny C."/>
            <person name="Peyraud R."/>
            <person name="Robinson D.G."/>
            <person name="Roche D."/>
            <person name="Rouy Z."/>
            <person name="Saenampechek C."/>
            <person name="Salvignol G."/>
            <person name="Vallenet D."/>
            <person name="Wu Z."/>
            <person name="Marx C.J."/>
            <person name="Vorholt J.A."/>
            <person name="Olson M.V."/>
            <person name="Kaul R."/>
            <person name="Weissenbach J."/>
            <person name="Medigue C."/>
            <person name="Lidstrom M.E."/>
        </authorList>
    </citation>
    <scope>NUCLEOTIDE SEQUENCE [LARGE SCALE GENOMIC DNA]</scope>
    <source>
        <strain evidence="3">ATCC 14718 / DSM 1338 / JCM 2805 / NCIMB 9133 / AM1</strain>
    </source>
</reference>
<keyword evidence="1" id="KW-1133">Transmembrane helix</keyword>
<gene>
    <name evidence="2" type="ordered locus">MexAM1_META1p1836</name>
</gene>
<accession>C5B1P4</accession>
<dbReference type="EMBL" id="CP001510">
    <property type="protein sequence ID" value="ACS39678.1"/>
    <property type="molecule type" value="Genomic_DNA"/>
</dbReference>
<dbReference type="AlphaFoldDB" id="C5B1P4"/>
<protein>
    <submittedName>
        <fullName evidence="2">Uncharacterized protein</fullName>
    </submittedName>
</protein>
<organism evidence="2 3">
    <name type="scientific">Methylorubrum extorquens (strain ATCC 14718 / DSM 1338 / JCM 2805 / NCIMB 9133 / AM1)</name>
    <name type="common">Methylobacterium extorquens</name>
    <dbReference type="NCBI Taxonomy" id="272630"/>
    <lineage>
        <taxon>Bacteria</taxon>
        <taxon>Pseudomonadati</taxon>
        <taxon>Pseudomonadota</taxon>
        <taxon>Alphaproteobacteria</taxon>
        <taxon>Hyphomicrobiales</taxon>
        <taxon>Methylobacteriaceae</taxon>
        <taxon>Methylorubrum</taxon>
    </lineage>
</organism>
<dbReference type="HOGENOM" id="CLU_2844814_0_0_5"/>
<sequence length="65" mass="6897">MLIALAAFIAGSAIGAARFPWWVTLPSLPPVSPVKLLGRWTARGVHLVGFAAIALLTIMLDCRPT</sequence>
<keyword evidence="1" id="KW-0472">Membrane</keyword>
<feature type="transmembrane region" description="Helical" evidence="1">
    <location>
        <begin position="40"/>
        <end position="60"/>
    </location>
</feature>
<keyword evidence="3" id="KW-1185">Reference proteome</keyword>
<keyword evidence="1" id="KW-0812">Transmembrane</keyword>
<evidence type="ECO:0000313" key="3">
    <source>
        <dbReference type="Proteomes" id="UP000009081"/>
    </source>
</evidence>
<proteinExistence type="predicted"/>
<name>C5B1P4_METEA</name>
<evidence type="ECO:0000313" key="2">
    <source>
        <dbReference type="EMBL" id="ACS39678.1"/>
    </source>
</evidence>
<dbReference type="KEGG" id="mea:Mex_1p1836"/>
<dbReference type="Proteomes" id="UP000009081">
    <property type="component" value="Chromosome"/>
</dbReference>